<sequence>MNDTLTPAMEASVDWMDALLAQILEHVKTLDFKISLDLTQHSMFPAVLASSDVVLSSTDDTEKFDSPMFQAYDLVFCISCFR</sequence>
<proteinExistence type="predicted"/>
<keyword evidence="2" id="KW-1185">Reference proteome</keyword>
<dbReference type="EMBL" id="CAEKKB010000008">
    <property type="protein sequence ID" value="CAB4319676.1"/>
    <property type="molecule type" value="Genomic_DNA"/>
</dbReference>
<name>A0A6J5Y0H6_PRUAR</name>
<evidence type="ECO:0000313" key="2">
    <source>
        <dbReference type="Proteomes" id="UP000507245"/>
    </source>
</evidence>
<reference evidence="2" key="1">
    <citation type="journal article" date="2020" name="Genome Biol.">
        <title>Gamete binning: chromosome-level and haplotype-resolved genome assembly enabled by high-throughput single-cell sequencing of gamete genomes.</title>
        <authorList>
            <person name="Campoy J.A."/>
            <person name="Sun H."/>
            <person name="Goel M."/>
            <person name="Jiao W.-B."/>
            <person name="Folz-Donahue K."/>
            <person name="Wang N."/>
            <person name="Rubio M."/>
            <person name="Liu C."/>
            <person name="Kukat C."/>
            <person name="Ruiz D."/>
            <person name="Huettel B."/>
            <person name="Schneeberger K."/>
        </authorList>
    </citation>
    <scope>NUCLEOTIDE SEQUENCE [LARGE SCALE GENOMIC DNA]</scope>
    <source>
        <strain evidence="2">cv. Rojo Pasion</strain>
    </source>
</reference>
<protein>
    <submittedName>
        <fullName evidence="1">Uncharacterized protein</fullName>
    </submittedName>
</protein>
<dbReference type="Proteomes" id="UP000507245">
    <property type="component" value="Unassembled WGS sequence"/>
</dbReference>
<evidence type="ECO:0000313" key="1">
    <source>
        <dbReference type="EMBL" id="CAB4319676.1"/>
    </source>
</evidence>
<accession>A0A6J5Y0H6</accession>
<organism evidence="1 2">
    <name type="scientific">Prunus armeniaca</name>
    <name type="common">Apricot</name>
    <name type="synonym">Armeniaca vulgaris</name>
    <dbReference type="NCBI Taxonomy" id="36596"/>
    <lineage>
        <taxon>Eukaryota</taxon>
        <taxon>Viridiplantae</taxon>
        <taxon>Streptophyta</taxon>
        <taxon>Embryophyta</taxon>
        <taxon>Tracheophyta</taxon>
        <taxon>Spermatophyta</taxon>
        <taxon>Magnoliopsida</taxon>
        <taxon>eudicotyledons</taxon>
        <taxon>Gunneridae</taxon>
        <taxon>Pentapetalae</taxon>
        <taxon>rosids</taxon>
        <taxon>fabids</taxon>
        <taxon>Rosales</taxon>
        <taxon>Rosaceae</taxon>
        <taxon>Amygdaloideae</taxon>
        <taxon>Amygdaleae</taxon>
        <taxon>Prunus</taxon>
    </lineage>
</organism>
<dbReference type="AlphaFoldDB" id="A0A6J5Y0H6"/>
<gene>
    <name evidence="1" type="ORF">ORAREDHAP_LOCUS47233</name>
</gene>